<keyword evidence="3" id="KW-1185">Reference proteome</keyword>
<comment type="caution">
    <text evidence="2">The sequence shown here is derived from an EMBL/GenBank/DDBJ whole genome shotgun (WGS) entry which is preliminary data.</text>
</comment>
<reference evidence="2 3" key="1">
    <citation type="submission" date="2020-07" db="EMBL/GenBank/DDBJ databases">
        <title>Sequencing the genomes of 1000 actinobacteria strains.</title>
        <authorList>
            <person name="Klenk H.-P."/>
        </authorList>
    </citation>
    <scope>NUCLEOTIDE SEQUENCE [LARGE SCALE GENOMIC DNA]</scope>
    <source>
        <strain evidence="2 3">DSM 45117</strain>
    </source>
</reference>
<dbReference type="InterPro" id="IPR001509">
    <property type="entry name" value="Epimerase_deHydtase"/>
</dbReference>
<feature type="domain" description="NAD-dependent epimerase/dehydratase" evidence="1">
    <location>
        <begin position="4"/>
        <end position="224"/>
    </location>
</feature>
<evidence type="ECO:0000259" key="1">
    <source>
        <dbReference type="Pfam" id="PF01370"/>
    </source>
</evidence>
<dbReference type="Pfam" id="PF01370">
    <property type="entry name" value="Epimerase"/>
    <property type="match status" value="1"/>
</dbReference>
<sequence>MRLLVLGGTKFVGREVVYQALSCGWAVTTFNRGRSGEDPVGVQAIRGDRSVEADVSRLAECGPWDAVVDTSAYVPRNMLAVARRLEPVASRYVLISTVSVYAGWPVEPLSEDSPLLVAPPDAGPDFGEDTEDGPTQYGYQKAGTEAAVKDVFGSERTTVLRPGVVLGPGEYVGRLPWWLRRAAAGGRVVAPAPPQRSIQPVDVRDLAAFALRCVEHGTAGAFNVTAPIGRETFGGLLTACAQATGGDPEYVWIPDEALLEAGVRQWSELPLWRTFEGVWRVDSTPALRAGLDCRPLAETVRDTWQWLVETGAEQMHERAVELGLSPERERELLAMVGGSN</sequence>
<dbReference type="EMBL" id="JACBZA010000001">
    <property type="protein sequence ID" value="NYH84026.1"/>
    <property type="molecule type" value="Genomic_DNA"/>
</dbReference>
<protein>
    <submittedName>
        <fullName evidence="2">Nucleoside-diphosphate-sugar epimerase</fullName>
    </submittedName>
</protein>
<evidence type="ECO:0000313" key="2">
    <source>
        <dbReference type="EMBL" id="NYH84026.1"/>
    </source>
</evidence>
<dbReference type="SUPFAM" id="SSF51735">
    <property type="entry name" value="NAD(P)-binding Rossmann-fold domains"/>
    <property type="match status" value="1"/>
</dbReference>
<organism evidence="2 3">
    <name type="scientific">Actinopolymorpha cephalotaxi</name>
    <dbReference type="NCBI Taxonomy" id="504797"/>
    <lineage>
        <taxon>Bacteria</taxon>
        <taxon>Bacillati</taxon>
        <taxon>Actinomycetota</taxon>
        <taxon>Actinomycetes</taxon>
        <taxon>Propionibacteriales</taxon>
        <taxon>Actinopolymorphaceae</taxon>
        <taxon>Actinopolymorpha</taxon>
    </lineage>
</organism>
<proteinExistence type="predicted"/>
<dbReference type="RefSeq" id="WP_092883484.1">
    <property type="nucleotide sequence ID" value="NZ_FOOI01000006.1"/>
</dbReference>
<dbReference type="Proteomes" id="UP000533017">
    <property type="component" value="Unassembled WGS sequence"/>
</dbReference>
<evidence type="ECO:0000313" key="3">
    <source>
        <dbReference type="Proteomes" id="UP000533017"/>
    </source>
</evidence>
<name>A0ABX2S411_9ACTN</name>
<dbReference type="InterPro" id="IPR036291">
    <property type="entry name" value="NAD(P)-bd_dom_sf"/>
</dbReference>
<accession>A0ABX2S411</accession>
<dbReference type="Gene3D" id="3.40.50.720">
    <property type="entry name" value="NAD(P)-binding Rossmann-like Domain"/>
    <property type="match status" value="1"/>
</dbReference>
<dbReference type="PANTHER" id="PTHR43245">
    <property type="entry name" value="BIFUNCTIONAL POLYMYXIN RESISTANCE PROTEIN ARNA"/>
    <property type="match status" value="1"/>
</dbReference>
<gene>
    <name evidence="2" type="ORF">FHR37_002877</name>
</gene>
<dbReference type="PANTHER" id="PTHR43245:SF13">
    <property type="entry name" value="UDP-D-APIOSE_UDP-D-XYLOSE SYNTHASE 2"/>
    <property type="match status" value="1"/>
</dbReference>
<dbReference type="InterPro" id="IPR050177">
    <property type="entry name" value="Lipid_A_modif_metabolic_enz"/>
</dbReference>